<dbReference type="InterPro" id="IPR000821">
    <property type="entry name" value="Ala_racemase"/>
</dbReference>
<dbReference type="PROSITE" id="PS00395">
    <property type="entry name" value="ALANINE_RACEMASE"/>
    <property type="match status" value="1"/>
</dbReference>
<dbReference type="UniPathway" id="UPA00042">
    <property type="reaction ID" value="UER00497"/>
</dbReference>
<dbReference type="GO" id="GO:0005829">
    <property type="term" value="C:cytosol"/>
    <property type="evidence" value="ECO:0007669"/>
    <property type="project" value="TreeGrafter"/>
</dbReference>
<dbReference type="SUPFAM" id="SSF51419">
    <property type="entry name" value="PLP-binding barrel"/>
    <property type="match status" value="1"/>
</dbReference>
<evidence type="ECO:0000256" key="6">
    <source>
        <dbReference type="PIRSR" id="PIRSR600821-52"/>
    </source>
</evidence>
<feature type="compositionally biased region" description="Basic and acidic residues" evidence="7">
    <location>
        <begin position="382"/>
        <end position="397"/>
    </location>
</feature>
<dbReference type="InterPro" id="IPR011079">
    <property type="entry name" value="Ala_racemase_C"/>
</dbReference>
<dbReference type="GO" id="GO:0030632">
    <property type="term" value="P:D-alanine biosynthetic process"/>
    <property type="evidence" value="ECO:0007669"/>
    <property type="project" value="UniProtKB-UniRule"/>
</dbReference>
<feature type="active site" description="Proton acceptor; specific for L-alanine" evidence="4">
    <location>
        <position position="270"/>
    </location>
</feature>
<reference evidence="9 10" key="1">
    <citation type="submission" date="2019-05" db="EMBL/GenBank/DDBJ databases">
        <title>Nakamurella sp. N5BH11, whole genome shotgun sequence.</title>
        <authorList>
            <person name="Tuo L."/>
        </authorList>
    </citation>
    <scope>NUCLEOTIDE SEQUENCE [LARGE SCALE GENOMIC DNA]</scope>
    <source>
        <strain evidence="9 10">N5BH11</strain>
    </source>
</reference>
<evidence type="ECO:0000256" key="2">
    <source>
        <dbReference type="ARBA" id="ARBA00022898"/>
    </source>
</evidence>
<comment type="caution">
    <text evidence="9">The sequence shown here is derived from an EMBL/GenBank/DDBJ whole genome shotgun (WGS) entry which is preliminary data.</text>
</comment>
<dbReference type="AlphaFoldDB" id="A0A4V6CRV6"/>
<dbReference type="Pfam" id="PF01168">
    <property type="entry name" value="Ala_racemase_N"/>
    <property type="match status" value="1"/>
</dbReference>
<feature type="domain" description="Alanine racemase C-terminal" evidence="8">
    <location>
        <begin position="249"/>
        <end position="381"/>
    </location>
</feature>
<keyword evidence="2 4" id="KW-0663">Pyridoxal phosphate</keyword>
<evidence type="ECO:0000259" key="8">
    <source>
        <dbReference type="SMART" id="SM01005"/>
    </source>
</evidence>
<dbReference type="InterPro" id="IPR029066">
    <property type="entry name" value="PLP-binding_barrel"/>
</dbReference>
<keyword evidence="3 4" id="KW-0413">Isomerase</keyword>
<dbReference type="PANTHER" id="PTHR30511">
    <property type="entry name" value="ALANINE RACEMASE"/>
    <property type="match status" value="1"/>
</dbReference>
<feature type="modified residue" description="N6-(pyridoxal phosphate)lysine" evidence="4 5">
    <location>
        <position position="37"/>
    </location>
</feature>
<dbReference type="Pfam" id="PF00842">
    <property type="entry name" value="Ala_racemase_C"/>
    <property type="match status" value="1"/>
</dbReference>
<comment type="function">
    <text evidence="4">Catalyzes the interconversion of L-alanine and D-alanine. May also act on other amino acids.</text>
</comment>
<feature type="binding site" evidence="4 6">
    <location>
        <position position="323"/>
    </location>
    <ligand>
        <name>substrate</name>
    </ligand>
</feature>
<feature type="active site" description="Proton acceptor; specific for D-alanine" evidence="4">
    <location>
        <position position="37"/>
    </location>
</feature>
<evidence type="ECO:0000313" key="9">
    <source>
        <dbReference type="EMBL" id="TKV59015.1"/>
    </source>
</evidence>
<dbReference type="SUPFAM" id="SSF50621">
    <property type="entry name" value="Alanine racemase C-terminal domain-like"/>
    <property type="match status" value="1"/>
</dbReference>
<evidence type="ECO:0000256" key="5">
    <source>
        <dbReference type="PIRSR" id="PIRSR600821-50"/>
    </source>
</evidence>
<dbReference type="FunFam" id="3.20.20.10:FF:000002">
    <property type="entry name" value="Alanine racemase"/>
    <property type="match status" value="1"/>
</dbReference>
<dbReference type="GO" id="GO:0030170">
    <property type="term" value="F:pyridoxal phosphate binding"/>
    <property type="evidence" value="ECO:0007669"/>
    <property type="project" value="UniProtKB-UniRule"/>
</dbReference>
<comment type="similarity">
    <text evidence="4">Belongs to the alanine racemase family.</text>
</comment>
<dbReference type="PRINTS" id="PR00992">
    <property type="entry name" value="ALARACEMASE"/>
</dbReference>
<dbReference type="GO" id="GO:0008784">
    <property type="term" value="F:alanine racemase activity"/>
    <property type="evidence" value="ECO:0007669"/>
    <property type="project" value="UniProtKB-UniRule"/>
</dbReference>
<dbReference type="SMART" id="SM01005">
    <property type="entry name" value="Ala_racemase_C"/>
    <property type="match status" value="1"/>
</dbReference>
<evidence type="ECO:0000256" key="3">
    <source>
        <dbReference type="ARBA" id="ARBA00023235"/>
    </source>
</evidence>
<dbReference type="Proteomes" id="UP000306985">
    <property type="component" value="Unassembled WGS sequence"/>
</dbReference>
<dbReference type="InterPro" id="IPR020622">
    <property type="entry name" value="Ala_racemase_pyridoxalP-BS"/>
</dbReference>
<dbReference type="PANTHER" id="PTHR30511:SF0">
    <property type="entry name" value="ALANINE RACEMASE, CATABOLIC-RELATED"/>
    <property type="match status" value="1"/>
</dbReference>
<dbReference type="CDD" id="cd00430">
    <property type="entry name" value="PLPDE_III_AR"/>
    <property type="match status" value="1"/>
</dbReference>
<name>A0A4V6CRV6_9ACTN</name>
<dbReference type="OrthoDB" id="9813814at2"/>
<evidence type="ECO:0000256" key="1">
    <source>
        <dbReference type="ARBA" id="ARBA00001933"/>
    </source>
</evidence>
<dbReference type="HAMAP" id="MF_01201">
    <property type="entry name" value="Ala_racemase"/>
    <property type="match status" value="1"/>
</dbReference>
<protein>
    <recommendedName>
        <fullName evidence="4">Alanine racemase</fullName>
        <ecNumber evidence="4">5.1.1.1</ecNumber>
    </recommendedName>
</protein>
<proteinExistence type="inferred from homology"/>
<dbReference type="EC" id="5.1.1.1" evidence="4"/>
<gene>
    <name evidence="9" type="primary">alr</name>
    <name evidence="9" type="ORF">FDO65_14530</name>
</gene>
<dbReference type="InterPro" id="IPR009006">
    <property type="entry name" value="Ala_racemase/Decarboxylase_C"/>
</dbReference>
<sequence>MRAEAVVDLDAVAANTRLLLDRVRRTNPAGGLMAVVKADGYGHGAVPCARVAVRAGATHLGVATPDEALALRAAGITAPVAAWLWPAGQDIAAALVGGVELGVSSLAHLDAVLAASAGPARTPVRPRIHLKIDTGLGRNGVGPADLAAVADALAAAIRADRVTLAGTMSHLACADEPGNESVAAQTAAYRDAVAVLQGRGIDPGLLHLANTPGVLDHPETIFDLGRCGIGLYGLDPLGGARGPQGLRPAMTLRSTVALTKRVPAGFGVSYGLTWRPERETTLALVPVGYADGLPRAAGNSASVLVVGRDGRGRRYRVVGRVAMDQLVLHCGDDDVTAGDGVLVFGPGDHGEPSAAELAAACGTIDYEIVTRIGPRVPRRHLRQNEHPVERRAEGRTR</sequence>
<feature type="region of interest" description="Disordered" evidence="7">
    <location>
        <begin position="377"/>
        <end position="397"/>
    </location>
</feature>
<comment type="cofactor">
    <cofactor evidence="1 4 5">
        <name>pyridoxal 5'-phosphate</name>
        <dbReference type="ChEBI" id="CHEBI:597326"/>
    </cofactor>
</comment>
<evidence type="ECO:0000313" key="10">
    <source>
        <dbReference type="Proteomes" id="UP000306985"/>
    </source>
</evidence>
<accession>A0A4V6CRV6</accession>
<dbReference type="Gene3D" id="2.40.37.10">
    <property type="entry name" value="Lyase, Ornithine Decarboxylase, Chain A, domain 1"/>
    <property type="match status" value="1"/>
</dbReference>
<dbReference type="Gene3D" id="3.20.20.10">
    <property type="entry name" value="Alanine racemase"/>
    <property type="match status" value="1"/>
</dbReference>
<feature type="binding site" evidence="4 6">
    <location>
        <position position="138"/>
    </location>
    <ligand>
        <name>substrate</name>
    </ligand>
</feature>
<evidence type="ECO:0000256" key="4">
    <source>
        <dbReference type="HAMAP-Rule" id="MF_01201"/>
    </source>
</evidence>
<evidence type="ECO:0000256" key="7">
    <source>
        <dbReference type="SAM" id="MobiDB-lite"/>
    </source>
</evidence>
<dbReference type="GO" id="GO:0009252">
    <property type="term" value="P:peptidoglycan biosynthetic process"/>
    <property type="evidence" value="ECO:0007669"/>
    <property type="project" value="TreeGrafter"/>
</dbReference>
<comment type="pathway">
    <text evidence="4">Amino-acid biosynthesis; D-alanine biosynthesis; D-alanine from L-alanine: step 1/1.</text>
</comment>
<dbReference type="InterPro" id="IPR001608">
    <property type="entry name" value="Ala_racemase_N"/>
</dbReference>
<organism evidence="9 10">
    <name type="scientific">Nakamurella flava</name>
    <dbReference type="NCBI Taxonomy" id="2576308"/>
    <lineage>
        <taxon>Bacteria</taxon>
        <taxon>Bacillati</taxon>
        <taxon>Actinomycetota</taxon>
        <taxon>Actinomycetes</taxon>
        <taxon>Nakamurellales</taxon>
        <taxon>Nakamurellaceae</taxon>
        <taxon>Nakamurella</taxon>
    </lineage>
</organism>
<dbReference type="NCBIfam" id="TIGR00492">
    <property type="entry name" value="alr"/>
    <property type="match status" value="1"/>
</dbReference>
<dbReference type="EMBL" id="SZZH01000003">
    <property type="protein sequence ID" value="TKV59015.1"/>
    <property type="molecule type" value="Genomic_DNA"/>
</dbReference>
<keyword evidence="10" id="KW-1185">Reference proteome</keyword>
<comment type="catalytic activity">
    <reaction evidence="4">
        <text>L-alanine = D-alanine</text>
        <dbReference type="Rhea" id="RHEA:20249"/>
        <dbReference type="ChEBI" id="CHEBI:57416"/>
        <dbReference type="ChEBI" id="CHEBI:57972"/>
        <dbReference type="EC" id="5.1.1.1"/>
    </reaction>
</comment>